<feature type="transmembrane region" description="Helical" evidence="7">
    <location>
        <begin position="40"/>
        <end position="58"/>
    </location>
</feature>
<evidence type="ECO:0000256" key="1">
    <source>
        <dbReference type="ARBA" id="ARBA00004651"/>
    </source>
</evidence>
<dbReference type="GO" id="GO:0005886">
    <property type="term" value="C:plasma membrane"/>
    <property type="evidence" value="ECO:0007669"/>
    <property type="project" value="UniProtKB-SubCell"/>
</dbReference>
<dbReference type="RefSeq" id="WP_285667126.1">
    <property type="nucleotide sequence ID" value="NZ_BSTX01000006.1"/>
</dbReference>
<evidence type="ECO:0000256" key="7">
    <source>
        <dbReference type="RuleBase" id="RU363032"/>
    </source>
</evidence>
<comment type="subcellular location">
    <subcellularLocation>
        <location evidence="1 7">Cell membrane</location>
        <topology evidence="1 7">Multi-pass membrane protein</topology>
    </subcellularLocation>
</comment>
<dbReference type="CDD" id="cd06261">
    <property type="entry name" value="TM_PBP2"/>
    <property type="match status" value="1"/>
</dbReference>
<dbReference type="PANTHER" id="PTHR43376:SF1">
    <property type="entry name" value="OLIGOPEPTIDE TRANSPORT SYSTEM PERMEASE PROTEIN"/>
    <property type="match status" value="1"/>
</dbReference>
<dbReference type="Pfam" id="PF19300">
    <property type="entry name" value="BPD_transp_1_N"/>
    <property type="match status" value="1"/>
</dbReference>
<keyword evidence="10" id="KW-1185">Reference proteome</keyword>
<evidence type="ECO:0000313" key="10">
    <source>
        <dbReference type="Proteomes" id="UP001165079"/>
    </source>
</evidence>
<dbReference type="SUPFAM" id="SSF161098">
    <property type="entry name" value="MetI-like"/>
    <property type="match status" value="1"/>
</dbReference>
<dbReference type="GO" id="GO:0055085">
    <property type="term" value="P:transmembrane transport"/>
    <property type="evidence" value="ECO:0007669"/>
    <property type="project" value="InterPro"/>
</dbReference>
<dbReference type="PANTHER" id="PTHR43376">
    <property type="entry name" value="OLIGOPEPTIDE TRANSPORT SYSTEM PERMEASE PROTEIN"/>
    <property type="match status" value="1"/>
</dbReference>
<comment type="caution">
    <text evidence="9">The sequence shown here is derived from an EMBL/GenBank/DDBJ whole genome shotgun (WGS) entry which is preliminary data.</text>
</comment>
<keyword evidence="6 7" id="KW-0472">Membrane</keyword>
<evidence type="ECO:0000256" key="4">
    <source>
        <dbReference type="ARBA" id="ARBA00022692"/>
    </source>
</evidence>
<feature type="domain" description="ABC transmembrane type-1" evidence="8">
    <location>
        <begin position="131"/>
        <end position="350"/>
    </location>
</feature>
<feature type="transmembrane region" description="Helical" evidence="7">
    <location>
        <begin position="133"/>
        <end position="158"/>
    </location>
</feature>
<feature type="transmembrane region" description="Helical" evidence="7">
    <location>
        <begin position="281"/>
        <end position="303"/>
    </location>
</feature>
<feature type="transmembrane region" description="Helical" evidence="7">
    <location>
        <begin position="170"/>
        <end position="198"/>
    </location>
</feature>
<evidence type="ECO:0000256" key="5">
    <source>
        <dbReference type="ARBA" id="ARBA00022989"/>
    </source>
</evidence>
<dbReference type="InterPro" id="IPR045621">
    <property type="entry name" value="BPD_transp_1_N"/>
</dbReference>
<gene>
    <name evidence="9" type="ORF">Afil01_64150</name>
</gene>
<name>A0A9W6WD00_9ACTN</name>
<evidence type="ECO:0000259" key="8">
    <source>
        <dbReference type="PROSITE" id="PS50928"/>
    </source>
</evidence>
<dbReference type="InterPro" id="IPR000515">
    <property type="entry name" value="MetI-like"/>
</dbReference>
<proteinExistence type="inferred from homology"/>
<dbReference type="PROSITE" id="PS50928">
    <property type="entry name" value="ABC_TM1"/>
    <property type="match status" value="1"/>
</dbReference>
<comment type="similarity">
    <text evidence="7">Belongs to the binding-protein-dependent transport system permease family.</text>
</comment>
<evidence type="ECO:0000256" key="2">
    <source>
        <dbReference type="ARBA" id="ARBA00022448"/>
    </source>
</evidence>
<evidence type="ECO:0000313" key="9">
    <source>
        <dbReference type="EMBL" id="GLZ81608.1"/>
    </source>
</evidence>
<dbReference type="EMBL" id="BSTX01000006">
    <property type="protein sequence ID" value="GLZ81608.1"/>
    <property type="molecule type" value="Genomic_DNA"/>
</dbReference>
<organism evidence="9 10">
    <name type="scientific">Actinorhabdospora filicis</name>
    <dbReference type="NCBI Taxonomy" id="1785913"/>
    <lineage>
        <taxon>Bacteria</taxon>
        <taxon>Bacillati</taxon>
        <taxon>Actinomycetota</taxon>
        <taxon>Actinomycetes</taxon>
        <taxon>Micromonosporales</taxon>
        <taxon>Micromonosporaceae</taxon>
        <taxon>Actinorhabdospora</taxon>
    </lineage>
</organism>
<dbReference type="AlphaFoldDB" id="A0A9W6WD00"/>
<evidence type="ECO:0000256" key="6">
    <source>
        <dbReference type="ARBA" id="ARBA00023136"/>
    </source>
</evidence>
<keyword evidence="2 7" id="KW-0813">Transport</keyword>
<dbReference type="Proteomes" id="UP001165079">
    <property type="component" value="Unassembled WGS sequence"/>
</dbReference>
<keyword evidence="4 7" id="KW-0812">Transmembrane</keyword>
<protein>
    <submittedName>
        <fullName evidence="9">Peptide ABC transporter permease</fullName>
    </submittedName>
</protein>
<keyword evidence="5 7" id="KW-1133">Transmembrane helix</keyword>
<feature type="transmembrane region" description="Helical" evidence="7">
    <location>
        <begin position="223"/>
        <end position="245"/>
    </location>
</feature>
<accession>A0A9W6WD00</accession>
<reference evidence="9" key="1">
    <citation type="submission" date="2023-03" db="EMBL/GenBank/DDBJ databases">
        <title>Actinorhabdospora filicis NBRC 111898.</title>
        <authorList>
            <person name="Ichikawa N."/>
            <person name="Sato H."/>
            <person name="Tonouchi N."/>
        </authorList>
    </citation>
    <scope>NUCLEOTIDE SEQUENCE</scope>
    <source>
        <strain evidence="9">NBRC 111898</strain>
    </source>
</reference>
<evidence type="ECO:0000256" key="3">
    <source>
        <dbReference type="ARBA" id="ARBA00022475"/>
    </source>
</evidence>
<keyword evidence="3" id="KW-1003">Cell membrane</keyword>
<dbReference type="InterPro" id="IPR035906">
    <property type="entry name" value="MetI-like_sf"/>
</dbReference>
<dbReference type="Pfam" id="PF00528">
    <property type="entry name" value="BPD_transp_1"/>
    <property type="match status" value="1"/>
</dbReference>
<feature type="transmembrane region" description="Helical" evidence="7">
    <location>
        <begin position="325"/>
        <end position="346"/>
    </location>
</feature>
<dbReference type="Gene3D" id="1.10.3720.10">
    <property type="entry name" value="MetI-like"/>
    <property type="match status" value="1"/>
</dbReference>
<sequence>MSVKTPAPPASAPPPTRLRRAGRVALRIWRSYAFRRFRRGVLVVFIVTNAGFFLMRAMPGDPVDVLAGQISQRGVSPVEARALAIQSLAFDPGAPLWEQWWDYFSGLVTGDMGTSVTQVGVPVSEVIMKVLPWTLFSVGAGVTIAITLGLLFGMVMAYRRNSRVDHALSLIASILGAIPNYLIAITLVTVGSTLLGVINFLDMRGRYGQGVQPGFNLDFIGDALYHGILPISTYAIATIGTWMLVMKAATTEVLGDDYVTVARARGLTDKRIALTYVGRNAVLPLVPQVAIALATVIGGSILVEQVLAYEGLGLLSLSAVNNRDYFVLQGVLVITTSCVVFTNWIADLIYGRLDPRVRVSDVEASS</sequence>